<keyword evidence="4" id="KW-1185">Reference proteome</keyword>
<dbReference type="PANTHER" id="PTHR45615:SF40">
    <property type="entry name" value="MYOSIN HEAVY CHAIN, NON-MUSCLE"/>
    <property type="match status" value="1"/>
</dbReference>
<feature type="compositionally biased region" description="Polar residues" evidence="2">
    <location>
        <begin position="79"/>
        <end position="91"/>
    </location>
</feature>
<dbReference type="PANTHER" id="PTHR45615">
    <property type="entry name" value="MYOSIN HEAVY CHAIN, NON-MUSCLE"/>
    <property type="match status" value="1"/>
</dbReference>
<feature type="region of interest" description="Disordered" evidence="2">
    <location>
        <begin position="1"/>
        <end position="53"/>
    </location>
</feature>
<evidence type="ECO:0000313" key="4">
    <source>
        <dbReference type="Proteomes" id="UP000051952"/>
    </source>
</evidence>
<reference evidence="4" key="1">
    <citation type="submission" date="2015-09" db="EMBL/GenBank/DDBJ databases">
        <authorList>
            <consortium name="Pathogen Informatics"/>
        </authorList>
    </citation>
    <scope>NUCLEOTIDE SEQUENCE [LARGE SCALE GENOMIC DNA]</scope>
    <source>
        <strain evidence="4">Lake Konstanz</strain>
    </source>
</reference>
<feature type="region of interest" description="Disordered" evidence="2">
    <location>
        <begin position="498"/>
        <end position="526"/>
    </location>
</feature>
<dbReference type="GO" id="GO:0016460">
    <property type="term" value="C:myosin II complex"/>
    <property type="evidence" value="ECO:0007669"/>
    <property type="project" value="TreeGrafter"/>
</dbReference>
<dbReference type="GO" id="GO:0051015">
    <property type="term" value="F:actin filament binding"/>
    <property type="evidence" value="ECO:0007669"/>
    <property type="project" value="TreeGrafter"/>
</dbReference>
<name>A0A0S4J0C0_BODSA</name>
<evidence type="ECO:0000256" key="2">
    <source>
        <dbReference type="SAM" id="MobiDB-lite"/>
    </source>
</evidence>
<accession>A0A0S4J0C0</accession>
<feature type="coiled-coil region" evidence="1">
    <location>
        <begin position="1139"/>
        <end position="1264"/>
    </location>
</feature>
<evidence type="ECO:0000313" key="3">
    <source>
        <dbReference type="EMBL" id="CUG06296.1"/>
    </source>
</evidence>
<dbReference type="VEuPathDB" id="TriTrypDB:BSAL_72245"/>
<feature type="coiled-coil region" evidence="1">
    <location>
        <begin position="997"/>
        <end position="1024"/>
    </location>
</feature>
<feature type="region of interest" description="Disordered" evidence="2">
    <location>
        <begin position="1526"/>
        <end position="1547"/>
    </location>
</feature>
<feature type="region of interest" description="Disordered" evidence="2">
    <location>
        <begin position="217"/>
        <end position="238"/>
    </location>
</feature>
<feature type="compositionally biased region" description="Polar residues" evidence="2">
    <location>
        <begin position="100"/>
        <end position="131"/>
    </location>
</feature>
<dbReference type="Proteomes" id="UP000051952">
    <property type="component" value="Unassembled WGS sequence"/>
</dbReference>
<keyword evidence="1" id="KW-0175">Coiled coil</keyword>
<protein>
    <submittedName>
        <fullName evidence="3">Uncharacterized protein</fullName>
    </submittedName>
</protein>
<evidence type="ECO:0000256" key="1">
    <source>
        <dbReference type="SAM" id="Coils"/>
    </source>
</evidence>
<feature type="region of interest" description="Disordered" evidence="2">
    <location>
        <begin position="71"/>
        <end position="131"/>
    </location>
</feature>
<dbReference type="GO" id="GO:0032982">
    <property type="term" value="C:myosin filament"/>
    <property type="evidence" value="ECO:0007669"/>
    <property type="project" value="TreeGrafter"/>
</dbReference>
<dbReference type="GO" id="GO:0000146">
    <property type="term" value="F:microfilament motor activity"/>
    <property type="evidence" value="ECO:0007669"/>
    <property type="project" value="TreeGrafter"/>
</dbReference>
<dbReference type="GO" id="GO:0005737">
    <property type="term" value="C:cytoplasm"/>
    <property type="evidence" value="ECO:0007669"/>
    <property type="project" value="TreeGrafter"/>
</dbReference>
<sequence length="1603" mass="174184">MSLPGTPRNPRTPRRVLISSSAAESPHPPLPSPGVAMTEASSTSPPPALLSTGSIGTTRVLNVSAVSLATPYVSPPPQQQHQKPAVGSQQAREPHHTSGLGVTSSRLQHQQTSSTAAPPPQQLRSSTVNNSGLFSSYTRQYQEGQHNPSSTTTTTTTAVPALSSIQPRVGTSSTVDASAATASRTLSSFLPPAAWTDNEHKKCLEALDVLVHSTRRLHSDDAGSPTRRQRIHAEQQQNDSVVSMFKAQEDHELHLISTALHAKDIVGLFSLLTVFWSTRNRLVRESETLQYRLGGASSNNVDTEDSGHQHRSQLISFDDALQAAQERLDAMHQSITSIATASSLLSAGAADALLKERQAALVWHQRILEEGSYVDVIKLSVDLQQEYQKSQGALQDPFHMLLGGGPTTTGEGGRTTLLSAASTQLVEKTDFDYLDSLHAMVTSSLQSQAAVKDELVGLVTEYDASAQTFAAPPVMRLLGANGTANSQGYHYDHRAPRSSTTVFAQHQQHDQQPQQYASTGDGDYQQPENHSIDVEAALRLVPEYSDDVVDPLTALGGASFIAARHHRDGGHHSNSDVSGLWRLIKFVSVECAAGETFLSVLQRASLATKESVDSNNSSNRSAGGGAPEQWNARNVFCPINKKPVVECVGMWLPPDPRLASGLWGGGGESHFRHRSAAATTATTTAGSLLHAVLKDAMPLVVRVVVPLRSLAPAIRALLSQRHTLEHETIPKLRKDVADAKQLLWSAEIEAIEQRTARGGTTGQQQQPHLASAGGAAQIKARLQSLEAQDAVCVQALSQCQEHLRALEHGDLASLSAMLTASTSRIGGAGGADTSSLNVAERIVYVCKELPRGSSLEEFAASFGVPVDDLHVFEDLAVVAGHQQGSFGSPAAAAASAAWASAVGEEPPQQHNASIVTTSQRRTLVYIPVRVPVTSAVEQDRLLTQELEDYAREYPSFPPNAEVLDHLAALRRGDLNTLSALLSSTRAKRKAFDDTSRAGALQRRIDDLQHEVSRLLHEGDTLKEALRSSDALVREKSTALERLSWHQHRHVAGNQTSGGYLATAEQRTPVPLDPSRLRSSFRSNDAYEAGEVGAEMEQDEEEYRFLLSEWTPDACMQRGMSPAEALEHLTKLVSKQEASITSLRLLVRKSEEERENTTKETILRLGSGTARLKQVKDLELTVDGLKQELKEEGRRGAELTARLVQLEQLNGRLTKDLANQQRALQTSKEAHRTDVDEVKTLRKDLREAEARTNTAERDAQRALEVQLLSSTRHTFAAKEIPKGMTAPEFLRHLGVHGPVAEISLAKGAVFDELRQAHFVYVPVQVERGPWSVEDEKLQSDMARASVELQRVGAPHYGSGGGSSLATQHTDILDQLSALRAGDTVALSSMLRQYRNKIAALEDLAEEAASNNQRLGGGSAAGIDVAGSLSPYSVVDSLREEDDLAWTTIKEGRAKVTVLRSALRHADAERVQWKTLCEEYQSAEGDVQRRIASLEDTNRAAATRLDAVQSLLQAREKDVARLKDQLHNAEEEVRSSDARHLEQRRGTDASYRSEIDTLQTALSEASTSHARDVQQLQEQLEHERHAVAALREALEEMGVEMVMDS</sequence>
<organism evidence="3 4">
    <name type="scientific">Bodo saltans</name>
    <name type="common">Flagellated protozoan</name>
    <dbReference type="NCBI Taxonomy" id="75058"/>
    <lineage>
        <taxon>Eukaryota</taxon>
        <taxon>Discoba</taxon>
        <taxon>Euglenozoa</taxon>
        <taxon>Kinetoplastea</taxon>
        <taxon>Metakinetoplastina</taxon>
        <taxon>Eubodonida</taxon>
        <taxon>Bodonidae</taxon>
        <taxon>Bodo</taxon>
    </lineage>
</organism>
<dbReference type="EMBL" id="CYKH01000576">
    <property type="protein sequence ID" value="CUG06296.1"/>
    <property type="molecule type" value="Genomic_DNA"/>
</dbReference>
<gene>
    <name evidence="3" type="ORF">BSAL_72245</name>
</gene>
<proteinExistence type="predicted"/>